<dbReference type="Pfam" id="PF20408">
    <property type="entry name" value="Abhydrolase_11"/>
    <property type="match status" value="1"/>
</dbReference>
<dbReference type="Proteomes" id="UP001330749">
    <property type="component" value="Unassembled WGS sequence"/>
</dbReference>
<dbReference type="RefSeq" id="WP_327968873.1">
    <property type="nucleotide sequence ID" value="NZ_JARMQG010000221.1"/>
</dbReference>
<evidence type="ECO:0000313" key="2">
    <source>
        <dbReference type="EMBL" id="MED3563798.1"/>
    </source>
</evidence>
<evidence type="ECO:0000259" key="1">
    <source>
        <dbReference type="Pfam" id="PF20408"/>
    </source>
</evidence>
<protein>
    <submittedName>
        <fullName evidence="2">Alpha/beta hydrolase</fullName>
    </submittedName>
</protein>
<proteinExistence type="predicted"/>
<dbReference type="InterPro" id="IPR017018">
    <property type="entry name" value="UCP033634"/>
</dbReference>
<dbReference type="Gene3D" id="3.40.50.1820">
    <property type="entry name" value="alpha/beta hydrolase"/>
    <property type="match status" value="1"/>
</dbReference>
<gene>
    <name evidence="2" type="ORF">P4447_15340</name>
</gene>
<dbReference type="InterPro" id="IPR046879">
    <property type="entry name" value="KANL3/Tex30_Abhydrolase"/>
</dbReference>
<organism evidence="2 3">
    <name type="scientific">Bacillus xiapuensis</name>
    <dbReference type="NCBI Taxonomy" id="2014075"/>
    <lineage>
        <taxon>Bacteria</taxon>
        <taxon>Bacillati</taxon>
        <taxon>Bacillota</taxon>
        <taxon>Bacilli</taxon>
        <taxon>Bacillales</taxon>
        <taxon>Bacillaceae</taxon>
        <taxon>Bacillus</taxon>
    </lineage>
</organism>
<accession>A0ABU6NCM2</accession>
<dbReference type="PIRSF" id="PIRSF033634">
    <property type="entry name" value="UCP033634"/>
    <property type="match status" value="1"/>
</dbReference>
<feature type="domain" description="KANL3/Tex30 alpha/beta hydrolase-like" evidence="1">
    <location>
        <begin position="37"/>
        <end position="216"/>
    </location>
</feature>
<dbReference type="GO" id="GO:0016787">
    <property type="term" value="F:hydrolase activity"/>
    <property type="evidence" value="ECO:0007669"/>
    <property type="project" value="UniProtKB-KW"/>
</dbReference>
<keyword evidence="3" id="KW-1185">Reference proteome</keyword>
<dbReference type="InterPro" id="IPR029058">
    <property type="entry name" value="AB_hydrolase_fold"/>
</dbReference>
<sequence length="222" mass="25611">MYQIIEDHVVRNEYSTVPYTWIRSKEPNNRICIMLPGLGYTTQQPLFHYATGLFLNHQIDVLHINYQFAKNEQFKKLTDTEQEQSMYDDVLAVLDKVLKASKYKQFFVLGKSIGTIPMAKEWVEKRVSGNTFGIWLTPLVKRDAVYEAMMNTDSPSLCVIGDQDRHYDKERISSLKNNSLVSTYIIPQANHSLEITGDLFASIEALKEVMKQVEDFLKGLFS</sequence>
<keyword evidence="2" id="KW-0378">Hydrolase</keyword>
<dbReference type="EMBL" id="JARMQG010000221">
    <property type="protein sequence ID" value="MED3563798.1"/>
    <property type="molecule type" value="Genomic_DNA"/>
</dbReference>
<evidence type="ECO:0000313" key="3">
    <source>
        <dbReference type="Proteomes" id="UP001330749"/>
    </source>
</evidence>
<reference evidence="2 3" key="1">
    <citation type="submission" date="2023-03" db="EMBL/GenBank/DDBJ databases">
        <title>Bacillus Genome Sequencing.</title>
        <authorList>
            <person name="Dunlap C."/>
        </authorList>
    </citation>
    <scope>NUCLEOTIDE SEQUENCE [LARGE SCALE GENOMIC DNA]</scope>
    <source>
        <strain evidence="2 3">B-14544</strain>
    </source>
</reference>
<comment type="caution">
    <text evidence="2">The sequence shown here is derived from an EMBL/GenBank/DDBJ whole genome shotgun (WGS) entry which is preliminary data.</text>
</comment>
<dbReference type="SUPFAM" id="SSF53474">
    <property type="entry name" value="alpha/beta-Hydrolases"/>
    <property type="match status" value="1"/>
</dbReference>
<name>A0ABU6NCM2_9BACI</name>